<reference evidence="2" key="1">
    <citation type="submission" date="2021-11" db="EMBL/GenBank/DDBJ databases">
        <authorList>
            <person name="Herlambang A."/>
            <person name="Guo Y."/>
            <person name="Takashima Y."/>
            <person name="Nishizawa T."/>
        </authorList>
    </citation>
    <scope>NUCLEOTIDE SEQUENCE</scope>
    <source>
        <strain evidence="2">E1425</strain>
    </source>
</reference>
<dbReference type="EMBL" id="BQFW01000008">
    <property type="protein sequence ID" value="GJJ74254.1"/>
    <property type="molecule type" value="Genomic_DNA"/>
</dbReference>
<evidence type="ECO:0000313" key="3">
    <source>
        <dbReference type="Proteomes" id="UP000827284"/>
    </source>
</evidence>
<feature type="compositionally biased region" description="Polar residues" evidence="1">
    <location>
        <begin position="321"/>
        <end position="333"/>
    </location>
</feature>
<protein>
    <submittedName>
        <fullName evidence="2">Uncharacterized protein</fullName>
    </submittedName>
</protein>
<sequence>MTASRKRRTLIAVAAAASSRSATSVQSSSSASLLRSTNPVLFASRVAKMNRQRLNRQKTNALPRWARAILEQEKHHRKSKMLQQGKPLRASAATTHIRTASSATATTVTAITATTKASRDAKKPKTTSCAPTKATSTKARPRKKSAASRAPTKTAAITTTTITTTRKTTKVATVTTAAAGKVTLTTAAKPQFRLKLPSKKSDAALVELKDKLQELERQDLNRIDMKAIPPWTRPFIDQERCKRKSIDTDIGTLQNFVSDFAQVAIAGTTTSPPMVCAPTVHAFAPTYAESSSSSTATSKSGRCVPMAYRNKQQGKRMVTPTGPSQLSYHSSSRPRYGNDLHKQLLAAAKKSRLMWNCNIVYDDSLQLSKNAHNSAMYDSRIVFGKCATCCERANEQQRSAQVFTQFWYRHIPASGGQGTRDTIRYRSLVNFTTCRGCGEREVDLDHKSYVSRALKAFELWSGRRARDASDPGTLLKTKPHDWQQCFECIRKLPHQSGGGRKAGGYWTDPVFVPPWLKE</sequence>
<organism evidence="2 3">
    <name type="scientific">Entomortierella parvispora</name>
    <dbReference type="NCBI Taxonomy" id="205924"/>
    <lineage>
        <taxon>Eukaryota</taxon>
        <taxon>Fungi</taxon>
        <taxon>Fungi incertae sedis</taxon>
        <taxon>Mucoromycota</taxon>
        <taxon>Mortierellomycotina</taxon>
        <taxon>Mortierellomycetes</taxon>
        <taxon>Mortierellales</taxon>
        <taxon>Mortierellaceae</taxon>
        <taxon>Entomortierella</taxon>
    </lineage>
</organism>
<dbReference type="Proteomes" id="UP000827284">
    <property type="component" value="Unassembled WGS sequence"/>
</dbReference>
<evidence type="ECO:0000256" key="1">
    <source>
        <dbReference type="SAM" id="MobiDB-lite"/>
    </source>
</evidence>
<reference evidence="2" key="2">
    <citation type="journal article" date="2022" name="Microbiol. Resour. Announc.">
        <title>Whole-Genome Sequence of Entomortierella parvispora E1425, a Mucoromycotan Fungus Associated with Burkholderiaceae-Related Endosymbiotic Bacteria.</title>
        <authorList>
            <person name="Herlambang A."/>
            <person name="Guo Y."/>
            <person name="Takashima Y."/>
            <person name="Narisawa K."/>
            <person name="Ohta H."/>
            <person name="Nishizawa T."/>
        </authorList>
    </citation>
    <scope>NUCLEOTIDE SEQUENCE</scope>
    <source>
        <strain evidence="2">E1425</strain>
    </source>
</reference>
<feature type="compositionally biased region" description="Polar residues" evidence="1">
    <location>
        <begin position="126"/>
        <end position="137"/>
    </location>
</feature>
<gene>
    <name evidence="2" type="ORF">EMPS_06612</name>
</gene>
<feature type="region of interest" description="Disordered" evidence="1">
    <location>
        <begin position="116"/>
        <end position="153"/>
    </location>
</feature>
<evidence type="ECO:0000313" key="2">
    <source>
        <dbReference type="EMBL" id="GJJ74254.1"/>
    </source>
</evidence>
<keyword evidence="3" id="KW-1185">Reference proteome</keyword>
<dbReference type="AlphaFoldDB" id="A0A9P3HCL8"/>
<comment type="caution">
    <text evidence="2">The sequence shown here is derived from an EMBL/GenBank/DDBJ whole genome shotgun (WGS) entry which is preliminary data.</text>
</comment>
<feature type="region of interest" description="Disordered" evidence="1">
    <location>
        <begin position="312"/>
        <end position="334"/>
    </location>
</feature>
<name>A0A9P3HCL8_9FUNG</name>
<accession>A0A9P3HCL8</accession>
<proteinExistence type="predicted"/>